<sequence length="348" mass="39304">MLRQTNTRSLHWADKTMSVLRADQLEACEKDLAGLPSRCLFEPDCSDVDAEKLYDISFFAEEDRKSARRVLHPVLHTVEELRNRVLHSFAQEAALLSVEEHDLLVRVMLFGGRTPLNDWNELIPARGLVRRLWCRVENVGSNAALILPSQLCATVLMLLAGDSHRDVRTIVEQVHERIDNTLYLLGAVQASGPARDMLALLKGTFAENRPDLVDRFLISGYDYVYNRSGSLLLIHPGLADPERMMDISYTEMDPEALSKASESINDLESPLYEQMLSVLQGATRPEITPEDAVEDLIILAKQEVPWKDMLEVLSSLLICQPTPEMRSALKDLCDRVPRWLDLSTSQVQ</sequence>
<evidence type="ECO:0000313" key="2">
    <source>
        <dbReference type="Proteomes" id="UP000682782"/>
    </source>
</evidence>
<accession>A0AC61MXY6</accession>
<dbReference type="EMBL" id="CP068393">
    <property type="protein sequence ID" value="QUC67776.1"/>
    <property type="molecule type" value="Genomic_DNA"/>
</dbReference>
<organism evidence="1 2">
    <name type="scientific">Aristaeella hokkaidonensis</name>
    <dbReference type="NCBI Taxonomy" id="3046382"/>
    <lineage>
        <taxon>Bacteria</taxon>
        <taxon>Bacillati</taxon>
        <taxon>Bacillota</taxon>
        <taxon>Clostridia</taxon>
        <taxon>Eubacteriales</taxon>
        <taxon>Aristaeellaceae</taxon>
        <taxon>Aristaeella</taxon>
    </lineage>
</organism>
<evidence type="ECO:0000313" key="1">
    <source>
        <dbReference type="EMBL" id="QUC67776.1"/>
    </source>
</evidence>
<name>A0AC61MXY6_9FIRM</name>
<reference evidence="1" key="1">
    <citation type="submission" date="2021-01" db="EMBL/GenBank/DDBJ databases">
        <title>Complete genome sequence of Clostridiales bacterium R-7.</title>
        <authorList>
            <person name="Mahoney-Kurpe S.C."/>
            <person name="Palevich N."/>
            <person name="Koike S."/>
            <person name="Moon C.D."/>
            <person name="Attwood G.T."/>
        </authorList>
    </citation>
    <scope>NUCLEOTIDE SEQUENCE</scope>
    <source>
        <strain evidence="1">R-7</strain>
    </source>
</reference>
<keyword evidence="2" id="KW-1185">Reference proteome</keyword>
<protein>
    <submittedName>
        <fullName evidence="1">Uncharacterized protein</fullName>
    </submittedName>
</protein>
<gene>
    <name evidence="1" type="ORF">JYE49_03455</name>
</gene>
<dbReference type="Proteomes" id="UP000682782">
    <property type="component" value="Chromosome"/>
</dbReference>
<proteinExistence type="predicted"/>